<evidence type="ECO:0000256" key="3">
    <source>
        <dbReference type="ARBA" id="ARBA00022989"/>
    </source>
</evidence>
<evidence type="ECO:0000256" key="6">
    <source>
        <dbReference type="SAM" id="Phobius"/>
    </source>
</evidence>
<sequence length="388" mass="43677">MNENNDQFDSGRIFLKYSVVVWVIFLGALVFGVWAYKFKLDEVSTGIGRVVATSKEQLIQSLEGGVLHQLEVREGDIVEKGQLLAQLDRTKLESSVQESRSRYLASLAAVARLEAEANSRAIKFPEEIKDEKDLIKSETALYQSRRRNLDDALKGLREAKRLIEKELAMMSPLVEKGAASNVEILRLKRQLNDLNIQYNDTRTRYFVQVREELAKGNAEIESLRAVIIGRSDSLNRTHLYSPVRGVVKNISITTVGGVISPNGTLMEIIPLDEKLQIETKIMPKDIAYIHPGQSATVKVTAYDYSIYGGLDGEVVLISPDTIRDEISKDYYYRVHIRTSTDSLKSKDGQIKSILPGMICSVDVHTGSKTVLQYLIKPFNKAREALRER</sequence>
<keyword evidence="10" id="KW-1185">Reference proteome</keyword>
<protein>
    <submittedName>
        <fullName evidence="9">Membrane fusion protein, adhesin transport system</fullName>
    </submittedName>
</protein>
<dbReference type="Gene3D" id="2.40.30.170">
    <property type="match status" value="1"/>
</dbReference>
<dbReference type="PANTHER" id="PTHR30386">
    <property type="entry name" value="MEMBRANE FUSION SUBUNIT OF EMRAB-TOLC MULTIDRUG EFFLUX PUMP"/>
    <property type="match status" value="1"/>
</dbReference>
<dbReference type="Pfam" id="PF26002">
    <property type="entry name" value="Beta-barrel_AprE"/>
    <property type="match status" value="1"/>
</dbReference>
<dbReference type="InterPro" id="IPR058625">
    <property type="entry name" value="MdtA-like_BSH"/>
</dbReference>
<keyword evidence="3 6" id="KW-1133">Transmembrane helix</keyword>
<keyword evidence="4 6" id="KW-0472">Membrane</keyword>
<evidence type="ECO:0000313" key="10">
    <source>
        <dbReference type="Proteomes" id="UP000199073"/>
    </source>
</evidence>
<name>A0A1H0R7V2_9BACT</name>
<evidence type="ECO:0000256" key="5">
    <source>
        <dbReference type="SAM" id="Coils"/>
    </source>
</evidence>
<dbReference type="RefSeq" id="WP_092222722.1">
    <property type="nucleotide sequence ID" value="NZ_FNJI01000014.1"/>
</dbReference>
<dbReference type="InterPro" id="IPR058982">
    <property type="entry name" value="Beta-barrel_AprE"/>
</dbReference>
<feature type="coiled-coil region" evidence="5">
    <location>
        <begin position="146"/>
        <end position="204"/>
    </location>
</feature>
<dbReference type="InterPro" id="IPR050739">
    <property type="entry name" value="MFP"/>
</dbReference>
<evidence type="ECO:0000256" key="1">
    <source>
        <dbReference type="ARBA" id="ARBA00004167"/>
    </source>
</evidence>
<dbReference type="EMBL" id="FNJI01000014">
    <property type="protein sequence ID" value="SDP25048.1"/>
    <property type="molecule type" value="Genomic_DNA"/>
</dbReference>
<evidence type="ECO:0000259" key="7">
    <source>
        <dbReference type="Pfam" id="PF25917"/>
    </source>
</evidence>
<dbReference type="AlphaFoldDB" id="A0A1H0R7V2"/>
<dbReference type="OrthoDB" id="9810980at2"/>
<evidence type="ECO:0000259" key="8">
    <source>
        <dbReference type="Pfam" id="PF26002"/>
    </source>
</evidence>
<feature type="transmembrane region" description="Helical" evidence="6">
    <location>
        <begin position="14"/>
        <end position="36"/>
    </location>
</feature>
<comment type="subcellular location">
    <subcellularLocation>
        <location evidence="1">Membrane</location>
        <topology evidence="1">Single-pass membrane protein</topology>
    </subcellularLocation>
</comment>
<reference evidence="9 10" key="1">
    <citation type="submission" date="2016-10" db="EMBL/GenBank/DDBJ databases">
        <authorList>
            <person name="de Groot N.N."/>
        </authorList>
    </citation>
    <scope>NUCLEOTIDE SEQUENCE [LARGE SCALE GENOMIC DNA]</scope>
    <source>
        <strain evidence="9 10">DSM 12130</strain>
    </source>
</reference>
<feature type="domain" description="AprE-like beta-barrel" evidence="8">
    <location>
        <begin position="275"/>
        <end position="366"/>
    </location>
</feature>
<dbReference type="GO" id="GO:0016020">
    <property type="term" value="C:membrane"/>
    <property type="evidence" value="ECO:0007669"/>
    <property type="project" value="UniProtKB-SubCell"/>
</dbReference>
<dbReference type="PRINTS" id="PR01490">
    <property type="entry name" value="RTXTOXIND"/>
</dbReference>
<dbReference type="PANTHER" id="PTHR30386:SF26">
    <property type="entry name" value="TRANSPORT PROTEIN COMB"/>
    <property type="match status" value="1"/>
</dbReference>
<keyword evidence="2 6" id="KW-0812">Transmembrane</keyword>
<accession>A0A1H0R7V2</accession>
<dbReference type="Pfam" id="PF25917">
    <property type="entry name" value="BSH_RND"/>
    <property type="match status" value="1"/>
</dbReference>
<dbReference type="STRING" id="91360.SAMN05660330_02190"/>
<dbReference type="SUPFAM" id="SSF111369">
    <property type="entry name" value="HlyD-like secretion proteins"/>
    <property type="match status" value="1"/>
</dbReference>
<proteinExistence type="predicted"/>
<evidence type="ECO:0000256" key="2">
    <source>
        <dbReference type="ARBA" id="ARBA00022692"/>
    </source>
</evidence>
<dbReference type="Gene3D" id="2.40.50.100">
    <property type="match status" value="1"/>
</dbReference>
<evidence type="ECO:0000313" key="9">
    <source>
        <dbReference type="EMBL" id="SDP25048.1"/>
    </source>
</evidence>
<evidence type="ECO:0000256" key="4">
    <source>
        <dbReference type="ARBA" id="ARBA00023136"/>
    </source>
</evidence>
<gene>
    <name evidence="9" type="ORF">SAMN05660330_02190</name>
</gene>
<dbReference type="Proteomes" id="UP000199073">
    <property type="component" value="Unassembled WGS sequence"/>
</dbReference>
<keyword evidence="5" id="KW-0175">Coiled coil</keyword>
<organism evidence="9 10">
    <name type="scientific">Desulforhopalus singaporensis</name>
    <dbReference type="NCBI Taxonomy" id="91360"/>
    <lineage>
        <taxon>Bacteria</taxon>
        <taxon>Pseudomonadati</taxon>
        <taxon>Thermodesulfobacteriota</taxon>
        <taxon>Desulfobulbia</taxon>
        <taxon>Desulfobulbales</taxon>
        <taxon>Desulfocapsaceae</taxon>
        <taxon>Desulforhopalus</taxon>
    </lineage>
</organism>
<feature type="domain" description="Multidrug resistance protein MdtA-like barrel-sandwich hybrid" evidence="7">
    <location>
        <begin position="64"/>
        <end position="263"/>
    </location>
</feature>